<evidence type="ECO:0000259" key="21">
    <source>
        <dbReference type="PROSITE" id="PS50894"/>
    </source>
</evidence>
<dbReference type="SUPFAM" id="SSF55874">
    <property type="entry name" value="ATPase domain of HSP90 chaperone/DNA topoisomerase II/histidine kinase"/>
    <property type="match status" value="1"/>
</dbReference>
<evidence type="ECO:0000256" key="13">
    <source>
        <dbReference type="ARBA" id="ARBA00023136"/>
    </source>
</evidence>
<evidence type="ECO:0000256" key="10">
    <source>
        <dbReference type="ARBA" id="ARBA00022989"/>
    </source>
</evidence>
<dbReference type="FunFam" id="3.30.565.10:FF:000010">
    <property type="entry name" value="Sensor histidine kinase RcsC"/>
    <property type="match status" value="1"/>
</dbReference>
<evidence type="ECO:0000256" key="7">
    <source>
        <dbReference type="ARBA" id="ARBA00022729"/>
    </source>
</evidence>
<feature type="domain" description="Response regulatory" evidence="20">
    <location>
        <begin position="860"/>
        <end position="974"/>
    </location>
</feature>
<dbReference type="Pfam" id="PF00512">
    <property type="entry name" value="HisKA"/>
    <property type="match status" value="1"/>
</dbReference>
<evidence type="ECO:0000259" key="19">
    <source>
        <dbReference type="PROSITE" id="PS50109"/>
    </source>
</evidence>
<dbReference type="InterPro" id="IPR004358">
    <property type="entry name" value="Sig_transdc_His_kin-like_C"/>
</dbReference>
<dbReference type="SUPFAM" id="SSF47384">
    <property type="entry name" value="Homodimeric domain of signal transducing histidine kinase"/>
    <property type="match status" value="1"/>
</dbReference>
<dbReference type="PROSITE" id="PS50109">
    <property type="entry name" value="HIS_KIN"/>
    <property type="match status" value="1"/>
</dbReference>
<dbReference type="Gene3D" id="3.40.50.2300">
    <property type="match status" value="1"/>
</dbReference>
<evidence type="ECO:0000313" key="23">
    <source>
        <dbReference type="Proteomes" id="UP000397656"/>
    </source>
</evidence>
<keyword evidence="11" id="KW-0902">Two-component regulatory system</keyword>
<dbReference type="InterPro" id="IPR035965">
    <property type="entry name" value="PAS-like_dom_sf"/>
</dbReference>
<keyword evidence="13 18" id="KW-0472">Membrane</keyword>
<feature type="domain" description="HPt" evidence="21">
    <location>
        <begin position="996"/>
        <end position="1087"/>
    </location>
</feature>
<dbReference type="PROSITE" id="PS50110">
    <property type="entry name" value="RESPONSE_REGULATORY"/>
    <property type="match status" value="1"/>
</dbReference>
<dbReference type="InterPro" id="IPR008207">
    <property type="entry name" value="Sig_transdc_His_kin_Hpt_dom"/>
</dbReference>
<reference evidence="22 23" key="1">
    <citation type="submission" date="2020-10" db="EMBL/GenBank/DDBJ databases">
        <title>Complete genome sequence of Cupriavidus basilensis CCUG 49340T.</title>
        <authorList>
            <person name="Salva-Serra F."/>
            <person name="Donoso R.A."/>
            <person name="Cho K.H."/>
            <person name="Yoo J.A."/>
            <person name="Lee K."/>
            <person name="Yoon S.-H."/>
            <person name="Perez-Pantoja D."/>
            <person name="Moore E.R.B."/>
        </authorList>
    </citation>
    <scope>NUCLEOTIDE SEQUENCE [LARGE SCALE GENOMIC DNA]</scope>
    <source>
        <strain evidence="23">CCUG 49340</strain>
    </source>
</reference>
<dbReference type="Gene3D" id="1.20.120.160">
    <property type="entry name" value="HPT domain"/>
    <property type="match status" value="1"/>
</dbReference>
<dbReference type="Proteomes" id="UP000397656">
    <property type="component" value="Chromosome 1"/>
</dbReference>
<dbReference type="InterPro" id="IPR011006">
    <property type="entry name" value="CheY-like_superfamily"/>
</dbReference>
<dbReference type="Pfam" id="PF01627">
    <property type="entry name" value="Hpt"/>
    <property type="match status" value="1"/>
</dbReference>
<evidence type="ECO:0000256" key="12">
    <source>
        <dbReference type="ARBA" id="ARBA00023026"/>
    </source>
</evidence>
<dbReference type="PRINTS" id="PR00344">
    <property type="entry name" value="BCTRLSENSOR"/>
</dbReference>
<dbReference type="SUPFAM" id="SSF52172">
    <property type="entry name" value="CheY-like"/>
    <property type="match status" value="1"/>
</dbReference>
<keyword evidence="8" id="KW-0547">Nucleotide-binding</keyword>
<evidence type="ECO:0000256" key="5">
    <source>
        <dbReference type="ARBA" id="ARBA00022553"/>
    </source>
</evidence>
<evidence type="ECO:0000256" key="9">
    <source>
        <dbReference type="ARBA" id="ARBA00022840"/>
    </source>
</evidence>
<keyword evidence="7" id="KW-0732">Signal</keyword>
<dbReference type="Pfam" id="PF02518">
    <property type="entry name" value="HATPase_c"/>
    <property type="match status" value="1"/>
</dbReference>
<dbReference type="Gene3D" id="1.10.287.130">
    <property type="match status" value="1"/>
</dbReference>
<dbReference type="SMART" id="SM00388">
    <property type="entry name" value="HisKA"/>
    <property type="match status" value="1"/>
</dbReference>
<evidence type="ECO:0000256" key="6">
    <source>
        <dbReference type="ARBA" id="ARBA00022692"/>
    </source>
</evidence>
<dbReference type="InterPro" id="IPR003661">
    <property type="entry name" value="HisK_dim/P_dom"/>
</dbReference>
<dbReference type="PANTHER" id="PTHR45339:SF1">
    <property type="entry name" value="HYBRID SIGNAL TRANSDUCTION HISTIDINE KINASE J"/>
    <property type="match status" value="1"/>
</dbReference>
<dbReference type="Pfam" id="PF00072">
    <property type="entry name" value="Response_reg"/>
    <property type="match status" value="1"/>
</dbReference>
<evidence type="ECO:0000256" key="15">
    <source>
        <dbReference type="ARBA" id="ARBA00070152"/>
    </source>
</evidence>
<keyword evidence="4" id="KW-1003">Cell membrane</keyword>
<name>A0A7M2GPN1_9BURK</name>
<dbReference type="Gene3D" id="3.30.450.20">
    <property type="entry name" value="PAS domain"/>
    <property type="match status" value="1"/>
</dbReference>
<gene>
    <name evidence="22" type="ORF">F7R26_010590</name>
</gene>
<dbReference type="InterPro" id="IPR036097">
    <property type="entry name" value="HisK_dim/P_sf"/>
</dbReference>
<comment type="function">
    <text evidence="14">Member of the two-component regulatory system BvgS/BvgA. Phosphorylates BvgA via a four-step phosphorelay in response to environmental signals.</text>
</comment>
<evidence type="ECO:0000256" key="4">
    <source>
        <dbReference type="ARBA" id="ARBA00022475"/>
    </source>
</evidence>
<evidence type="ECO:0000256" key="8">
    <source>
        <dbReference type="ARBA" id="ARBA00022741"/>
    </source>
</evidence>
<evidence type="ECO:0000256" key="3">
    <source>
        <dbReference type="ARBA" id="ARBA00012438"/>
    </source>
</evidence>
<keyword evidence="12" id="KW-0843">Virulence</keyword>
<dbReference type="SMART" id="SM00387">
    <property type="entry name" value="HATPase_c"/>
    <property type="match status" value="1"/>
</dbReference>
<dbReference type="RefSeq" id="WP_170301729.1">
    <property type="nucleotide sequence ID" value="NZ_CP062803.1"/>
</dbReference>
<dbReference type="Gene3D" id="3.30.565.10">
    <property type="entry name" value="Histidine kinase-like ATPase, C-terminal domain"/>
    <property type="match status" value="1"/>
</dbReference>
<evidence type="ECO:0000256" key="18">
    <source>
        <dbReference type="SAM" id="Phobius"/>
    </source>
</evidence>
<dbReference type="PROSITE" id="PS50894">
    <property type="entry name" value="HPT"/>
    <property type="match status" value="1"/>
</dbReference>
<keyword evidence="10 18" id="KW-1133">Transmembrane helix</keyword>
<proteinExistence type="predicted"/>
<dbReference type="AlphaFoldDB" id="A0A7M2GPN1"/>
<dbReference type="GO" id="GO:0000155">
    <property type="term" value="F:phosphorelay sensor kinase activity"/>
    <property type="evidence" value="ECO:0007669"/>
    <property type="project" value="InterPro"/>
</dbReference>
<dbReference type="EMBL" id="CP062803">
    <property type="protein sequence ID" value="QOT74724.1"/>
    <property type="molecule type" value="Genomic_DNA"/>
</dbReference>
<dbReference type="CDD" id="cd16922">
    <property type="entry name" value="HATPase_EvgS-ArcB-TorS-like"/>
    <property type="match status" value="1"/>
</dbReference>
<dbReference type="InterPro" id="IPR005467">
    <property type="entry name" value="His_kinase_dom"/>
</dbReference>
<dbReference type="CDD" id="cd00082">
    <property type="entry name" value="HisKA"/>
    <property type="match status" value="1"/>
</dbReference>
<dbReference type="GO" id="GO:0005886">
    <property type="term" value="C:plasma membrane"/>
    <property type="evidence" value="ECO:0007669"/>
    <property type="project" value="UniProtKB-SubCell"/>
</dbReference>
<evidence type="ECO:0000256" key="16">
    <source>
        <dbReference type="PROSITE-ProRule" id="PRU00110"/>
    </source>
</evidence>
<evidence type="ECO:0000256" key="11">
    <source>
        <dbReference type="ARBA" id="ARBA00023012"/>
    </source>
</evidence>
<dbReference type="EC" id="2.7.13.3" evidence="3"/>
<feature type="modified residue" description="Phosphohistidine" evidence="16">
    <location>
        <position position="1035"/>
    </location>
</feature>
<dbReference type="GeneID" id="98401353"/>
<evidence type="ECO:0000256" key="14">
    <source>
        <dbReference type="ARBA" id="ARBA00058004"/>
    </source>
</evidence>
<keyword evidence="5 17" id="KW-0597">Phosphoprotein</keyword>
<dbReference type="CDD" id="cd17546">
    <property type="entry name" value="REC_hyHK_CKI1_RcsC-like"/>
    <property type="match status" value="1"/>
</dbReference>
<evidence type="ECO:0000256" key="1">
    <source>
        <dbReference type="ARBA" id="ARBA00000085"/>
    </source>
</evidence>
<dbReference type="InterPro" id="IPR036641">
    <property type="entry name" value="HPT_dom_sf"/>
</dbReference>
<evidence type="ECO:0000256" key="17">
    <source>
        <dbReference type="PROSITE-ProRule" id="PRU00169"/>
    </source>
</evidence>
<dbReference type="InterPro" id="IPR036890">
    <property type="entry name" value="HATPase_C_sf"/>
</dbReference>
<dbReference type="PANTHER" id="PTHR45339">
    <property type="entry name" value="HYBRID SIGNAL TRANSDUCTION HISTIDINE KINASE J"/>
    <property type="match status" value="1"/>
</dbReference>
<feature type="domain" description="Histidine kinase" evidence="19">
    <location>
        <begin position="508"/>
        <end position="728"/>
    </location>
</feature>
<sequence>MESSPIRHLARMQRQLSLVLFVVIPLALMLAGTLGWGMFHVVEDQEERIAIHFSRLTGYIREQEAFLIRLRTRVQSLHPDDYAGDLELRRIDSSVHGGVMLFEARVPRTSVMFSIACRGTADCPPQDRSVLRFGTFFFNYYSTYWAASQHPPADVFLVAAHADTSVGMQAFRANSDNRSEEYGMVFSMGSQHAGTHVGGRDVASEAVSWLRAEPAAGGAGKMLAVLPLDAAVAIPRETQSGNDTLYAAALLSLDSIGSVRGSLKPPGYDDFWLEDKARTTFAGKTPMPASKADGVTFAADGLYFRLTDPSGSWHALYRISYPTLFRHHKGLPAILAMLVLFGLGGGLSFVRWHNRRVMVPARRVHERLAETESFIHALIETAPVALCIYNRADGTALFGNHLAKQWLNLDPGLAPGLDAHQDLQFALDNASQATQVLAATLPGAIEEIRGDGSRPLSLAFAPTHYRGQAVLLCAFADISARKEIERALAKGKQDADNASEAKTTFLASMSHEIRTPLYGVMGALELLDLTGLGNAQRQYIQTIRNSSEILMQIISDVLDIAKIEARQLSVEADDFCLLSLVAATVSRFAAGAGQKGLLLYACIAPDLPERLRGDTMRIQQILNHLLSNAIKFTESGHVILRVRQVSTDRVGVMLQFQVVDTGVGIPRERQAELFTPFYRIDSNMHTVSGAGLGLSICMRLARLMHGDIRVVSDPGLGSSFSLMLPVSHAAVQVPSQAPVLTGESVYVRSPSKELTDNVCAWLKRWGATTHTADDLPVYAAPRASLLDLLVSYPVPAGWTGNYLFAGSQPDAADAALSVERGYLSAHSMQALGNAIALAGPGISESVDRQAEPLAAVAQLRVLVAEDNAINGMILKEQLEQIGCLVALVCDGVDALARWHRDLFDVVITDINMPRANGYELAEALRQQGYEGPIIGITANAMREEEQRCMDAGMTSWLVKPFDLGALRTHLQSIRSPAVIRHVAKAPPASPASHDEAGFVPPRFRNIFSETMRSDIAVLNLAMANSSADSALDTLHRIRGALATVKLFRLVEYCEALEEEIRSEGLQQKQKAGIALVASQIEAILAEF</sequence>
<comment type="subcellular location">
    <subcellularLocation>
        <location evidence="2">Cell membrane</location>
        <topology evidence="2">Multi-pass membrane protein</topology>
    </subcellularLocation>
</comment>
<dbReference type="InterPro" id="IPR001789">
    <property type="entry name" value="Sig_transdc_resp-reg_receiver"/>
</dbReference>
<accession>A0A7M2GPN1</accession>
<dbReference type="SUPFAM" id="SSF47226">
    <property type="entry name" value="Histidine-containing phosphotransfer domain, HPT domain"/>
    <property type="match status" value="1"/>
</dbReference>
<evidence type="ECO:0000313" key="22">
    <source>
        <dbReference type="EMBL" id="QOT74724.1"/>
    </source>
</evidence>
<dbReference type="SMART" id="SM00448">
    <property type="entry name" value="REC"/>
    <property type="match status" value="1"/>
</dbReference>
<organism evidence="22 23">
    <name type="scientific">Cupriavidus basilensis</name>
    <dbReference type="NCBI Taxonomy" id="68895"/>
    <lineage>
        <taxon>Bacteria</taxon>
        <taxon>Pseudomonadati</taxon>
        <taxon>Pseudomonadota</taxon>
        <taxon>Betaproteobacteria</taxon>
        <taxon>Burkholderiales</taxon>
        <taxon>Burkholderiaceae</taxon>
        <taxon>Cupriavidus</taxon>
    </lineage>
</organism>
<evidence type="ECO:0000259" key="20">
    <source>
        <dbReference type="PROSITE" id="PS50110"/>
    </source>
</evidence>
<feature type="transmembrane region" description="Helical" evidence="18">
    <location>
        <begin position="16"/>
        <end position="39"/>
    </location>
</feature>
<dbReference type="SUPFAM" id="SSF55785">
    <property type="entry name" value="PYP-like sensor domain (PAS domain)"/>
    <property type="match status" value="1"/>
</dbReference>
<evidence type="ECO:0000256" key="2">
    <source>
        <dbReference type="ARBA" id="ARBA00004651"/>
    </source>
</evidence>
<dbReference type="InterPro" id="IPR003594">
    <property type="entry name" value="HATPase_dom"/>
</dbReference>
<protein>
    <recommendedName>
        <fullName evidence="15">Virulence sensor protein BvgS</fullName>
        <ecNumber evidence="3">2.7.13.3</ecNumber>
    </recommendedName>
</protein>
<keyword evidence="6 18" id="KW-0812">Transmembrane</keyword>
<feature type="modified residue" description="4-aspartylphosphate" evidence="17">
    <location>
        <position position="909"/>
    </location>
</feature>
<comment type="catalytic activity">
    <reaction evidence="1">
        <text>ATP + protein L-histidine = ADP + protein N-phospho-L-histidine.</text>
        <dbReference type="EC" id="2.7.13.3"/>
    </reaction>
</comment>
<keyword evidence="9" id="KW-0067">ATP-binding</keyword>
<dbReference type="GO" id="GO:0005524">
    <property type="term" value="F:ATP binding"/>
    <property type="evidence" value="ECO:0007669"/>
    <property type="project" value="UniProtKB-KW"/>
</dbReference>